<dbReference type="GeneID" id="106665239"/>
<dbReference type="OrthoDB" id="6360905at2759"/>
<feature type="compositionally biased region" description="Basic residues" evidence="1">
    <location>
        <begin position="151"/>
        <end position="171"/>
    </location>
</feature>
<evidence type="ECO:0000259" key="2">
    <source>
        <dbReference type="Pfam" id="PF10512"/>
    </source>
</evidence>
<feature type="region of interest" description="Disordered" evidence="1">
    <location>
        <begin position="104"/>
        <end position="123"/>
    </location>
</feature>
<accession>A0A8I6RL69</accession>
<dbReference type="RefSeq" id="XP_014247007.1">
    <property type="nucleotide sequence ID" value="XM_014391521.1"/>
</dbReference>
<feature type="region of interest" description="Disordered" evidence="1">
    <location>
        <begin position="140"/>
        <end position="175"/>
    </location>
</feature>
<evidence type="ECO:0000256" key="1">
    <source>
        <dbReference type="SAM" id="MobiDB-lite"/>
    </source>
</evidence>
<dbReference type="EnsemblMetazoa" id="XM_014391518.2">
    <property type="protein sequence ID" value="XP_014247004.1"/>
    <property type="gene ID" value="LOC106665239"/>
</dbReference>
<dbReference type="EnsemblMetazoa" id="XM_014391520.2">
    <property type="protein sequence ID" value="XP_014247006.1"/>
    <property type="gene ID" value="LOC106665239"/>
</dbReference>
<evidence type="ECO:0000313" key="3">
    <source>
        <dbReference type="EnsemblMetazoa" id="XP_014247006.1"/>
    </source>
</evidence>
<reference evidence="3" key="1">
    <citation type="submission" date="2022-01" db="UniProtKB">
        <authorList>
            <consortium name="EnsemblMetazoa"/>
        </authorList>
    </citation>
    <scope>IDENTIFICATION</scope>
</reference>
<dbReference type="RefSeq" id="XP_014247004.1">
    <property type="nucleotide sequence ID" value="XM_014391518.2"/>
</dbReference>
<name>A0A8I6RL69_CIMLE</name>
<dbReference type="EnsemblMetazoa" id="XM_014391521.1">
    <property type="protein sequence ID" value="XP_014247007.1"/>
    <property type="gene ID" value="LOC106665239"/>
</dbReference>
<dbReference type="RefSeq" id="XP_014247006.1">
    <property type="nucleotide sequence ID" value="XM_014391520.2"/>
</dbReference>
<dbReference type="InterPro" id="IPR046466">
    <property type="entry name" value="Borealin_C"/>
</dbReference>
<dbReference type="EnsemblMetazoa" id="XM_014391517.1">
    <property type="protein sequence ID" value="XP_014247003.1"/>
    <property type="gene ID" value="LOC106665239"/>
</dbReference>
<dbReference type="RefSeq" id="XP_014247005.1">
    <property type="nucleotide sequence ID" value="XM_014391519.2"/>
</dbReference>
<dbReference type="KEGG" id="clec:106665239"/>
<protein>
    <recommendedName>
        <fullName evidence="2">Borealin C-terminal domain-containing protein</fullName>
    </recommendedName>
</protein>
<dbReference type="Proteomes" id="UP000494040">
    <property type="component" value="Unassembled WGS sequence"/>
</dbReference>
<sequence>MDKNKYMHEFSTSIIGSPIATSSPSKISQNNFQIYFSDWVKHATQTLEEHNKIRLNTIKHIKKLAAEILQPVADVVFCDADHIYLPPLTLKDVIKNLIVNSRDSGITKSENDSRNSSRYSSKNSIGFLKSNKCSRRVSSNIGTLKIENRKSNLHVKKQSKKKQNSKSKSKNSKTVNNVMCTPMQKIPYNNLAVVTPGPNINTPSRVFRKPNDGEPVISLGGSPILASTTSLCSKVPQMHIPLKDGRVYAVMAEEGLENSEFPDVDEETLNRIKRLHEFIGDQILGIQKH</sequence>
<dbReference type="Pfam" id="PF10512">
    <property type="entry name" value="Borealin"/>
    <property type="match status" value="1"/>
</dbReference>
<keyword evidence="4" id="KW-1185">Reference proteome</keyword>
<organism evidence="3 4">
    <name type="scientific">Cimex lectularius</name>
    <name type="common">Bed bug</name>
    <name type="synonym">Acanthia lectularia</name>
    <dbReference type="NCBI Taxonomy" id="79782"/>
    <lineage>
        <taxon>Eukaryota</taxon>
        <taxon>Metazoa</taxon>
        <taxon>Ecdysozoa</taxon>
        <taxon>Arthropoda</taxon>
        <taxon>Hexapoda</taxon>
        <taxon>Insecta</taxon>
        <taxon>Pterygota</taxon>
        <taxon>Neoptera</taxon>
        <taxon>Paraneoptera</taxon>
        <taxon>Hemiptera</taxon>
        <taxon>Heteroptera</taxon>
        <taxon>Panheteroptera</taxon>
        <taxon>Cimicomorpha</taxon>
        <taxon>Cimicidae</taxon>
        <taxon>Cimex</taxon>
    </lineage>
</organism>
<dbReference type="AlphaFoldDB" id="A0A8I6RL69"/>
<feature type="domain" description="Borealin C-terminal" evidence="2">
    <location>
        <begin position="178"/>
        <end position="277"/>
    </location>
</feature>
<dbReference type="RefSeq" id="XP_014247003.1">
    <property type="nucleotide sequence ID" value="XM_014391517.1"/>
</dbReference>
<proteinExistence type="predicted"/>
<evidence type="ECO:0000313" key="4">
    <source>
        <dbReference type="Proteomes" id="UP000494040"/>
    </source>
</evidence>
<dbReference type="EnsemblMetazoa" id="XM_014391519.2">
    <property type="protein sequence ID" value="XP_014247005.1"/>
    <property type="gene ID" value="LOC106665239"/>
</dbReference>